<sequence>MNISNEFNIVIFENIFNDMSGKIFISHSSKDKQIVSAFVDKILNLGLGIDRDDIFYTSATDTGVKSGEDFKSAIKENIKNSICVIQIITENYKASEICMNEMGAAWVLSNNVIPFVFSNFRFENVGFIHNNTHILKLDNAEDLFKFQDDHPELYGERKIKQSNYHTQVNEFLGLVSGNNLRYGGSYFR</sequence>
<protein>
    <submittedName>
        <fullName evidence="2">Toll/interleukin-1 receptor domain-containing protein</fullName>
    </submittedName>
</protein>
<evidence type="ECO:0000259" key="1">
    <source>
        <dbReference type="PROSITE" id="PS50104"/>
    </source>
</evidence>
<feature type="domain" description="TIR" evidence="1">
    <location>
        <begin position="19"/>
        <end position="166"/>
    </location>
</feature>
<dbReference type="AlphaFoldDB" id="A0A552VA46"/>
<gene>
    <name evidence="2" type="ORF">FMM05_01585</name>
</gene>
<proteinExistence type="predicted"/>
<evidence type="ECO:0000313" key="3">
    <source>
        <dbReference type="Proteomes" id="UP000320643"/>
    </source>
</evidence>
<organism evidence="2 3">
    <name type="scientific">Flavobacterium zepuense</name>
    <dbReference type="NCBI Taxonomy" id="2593302"/>
    <lineage>
        <taxon>Bacteria</taxon>
        <taxon>Pseudomonadati</taxon>
        <taxon>Bacteroidota</taxon>
        <taxon>Flavobacteriia</taxon>
        <taxon>Flavobacteriales</taxon>
        <taxon>Flavobacteriaceae</taxon>
        <taxon>Flavobacterium</taxon>
    </lineage>
</organism>
<dbReference type="OrthoDB" id="4772211at2"/>
<dbReference type="InterPro" id="IPR035897">
    <property type="entry name" value="Toll_tir_struct_dom_sf"/>
</dbReference>
<dbReference type="GO" id="GO:0007165">
    <property type="term" value="P:signal transduction"/>
    <property type="evidence" value="ECO:0007669"/>
    <property type="project" value="InterPro"/>
</dbReference>
<evidence type="ECO:0000313" key="2">
    <source>
        <dbReference type="EMBL" id="TRW27358.1"/>
    </source>
</evidence>
<comment type="caution">
    <text evidence="2">The sequence shown here is derived from an EMBL/GenBank/DDBJ whole genome shotgun (WGS) entry which is preliminary data.</text>
</comment>
<dbReference type="Gene3D" id="3.40.50.10140">
    <property type="entry name" value="Toll/interleukin-1 receptor homology (TIR) domain"/>
    <property type="match status" value="1"/>
</dbReference>
<dbReference type="Pfam" id="PF13676">
    <property type="entry name" value="TIR_2"/>
    <property type="match status" value="1"/>
</dbReference>
<dbReference type="Proteomes" id="UP000320643">
    <property type="component" value="Unassembled WGS sequence"/>
</dbReference>
<name>A0A552VA46_9FLAO</name>
<reference evidence="2 3" key="1">
    <citation type="submission" date="2019-07" db="EMBL/GenBank/DDBJ databases">
        <title>Flavobacterium sp. nov., isolated from glacier ice.</title>
        <authorList>
            <person name="Liu Q."/>
            <person name="Xin Y.-H."/>
        </authorList>
    </citation>
    <scope>NUCLEOTIDE SEQUENCE [LARGE SCALE GENOMIC DNA]</scope>
    <source>
        <strain evidence="2 3">ZT4R6</strain>
    </source>
</reference>
<dbReference type="PROSITE" id="PS50104">
    <property type="entry name" value="TIR"/>
    <property type="match status" value="1"/>
</dbReference>
<keyword evidence="2" id="KW-0675">Receptor</keyword>
<accession>A0A552VA46</accession>
<dbReference type="EMBL" id="VJVZ01000001">
    <property type="protein sequence ID" value="TRW27358.1"/>
    <property type="molecule type" value="Genomic_DNA"/>
</dbReference>
<dbReference type="SUPFAM" id="SSF52200">
    <property type="entry name" value="Toll/Interleukin receptor TIR domain"/>
    <property type="match status" value="1"/>
</dbReference>
<keyword evidence="3" id="KW-1185">Reference proteome</keyword>
<dbReference type="InterPro" id="IPR000157">
    <property type="entry name" value="TIR_dom"/>
</dbReference>